<dbReference type="Gene3D" id="3.30.70.330">
    <property type="match status" value="1"/>
</dbReference>
<feature type="compositionally biased region" description="Gly residues" evidence="6">
    <location>
        <begin position="242"/>
        <end position="252"/>
    </location>
</feature>
<dbReference type="GO" id="GO:0071011">
    <property type="term" value="C:precatalytic spliceosome"/>
    <property type="evidence" value="ECO:0007669"/>
    <property type="project" value="TreeGrafter"/>
</dbReference>
<dbReference type="Pfam" id="PF12220">
    <property type="entry name" value="U1snRNP70_N"/>
    <property type="match status" value="1"/>
</dbReference>
<dbReference type="PROSITE" id="PS50102">
    <property type="entry name" value="RRM"/>
    <property type="match status" value="1"/>
</dbReference>
<dbReference type="OrthoDB" id="4207594at2759"/>
<dbReference type="GO" id="GO:0003729">
    <property type="term" value="F:mRNA binding"/>
    <property type="evidence" value="ECO:0007669"/>
    <property type="project" value="TreeGrafter"/>
</dbReference>
<dbReference type="Proteomes" id="UP000799437">
    <property type="component" value="Unassembled WGS sequence"/>
</dbReference>
<dbReference type="AlphaFoldDB" id="A0A6A6WKH4"/>
<dbReference type="CDD" id="cd12236">
    <property type="entry name" value="RRM_snRNP70"/>
    <property type="match status" value="1"/>
</dbReference>
<keyword evidence="9" id="KW-1185">Reference proteome</keyword>
<dbReference type="SMART" id="SM00360">
    <property type="entry name" value="RRM"/>
    <property type="match status" value="1"/>
</dbReference>
<dbReference type="GO" id="GO:0030619">
    <property type="term" value="F:U1 snRNA binding"/>
    <property type="evidence" value="ECO:0007669"/>
    <property type="project" value="InterPro"/>
</dbReference>
<dbReference type="RefSeq" id="XP_033605146.1">
    <property type="nucleotide sequence ID" value="XM_033745087.1"/>
</dbReference>
<dbReference type="PANTHER" id="PTHR13952">
    <property type="entry name" value="U1 SMALL NUCLEAR RIBONUCLEOPROTEIN 70 KD"/>
    <property type="match status" value="1"/>
</dbReference>
<evidence type="ECO:0000256" key="1">
    <source>
        <dbReference type="ARBA" id="ARBA00004123"/>
    </source>
</evidence>
<accession>A0A6A6WKH4</accession>
<evidence type="ECO:0000256" key="2">
    <source>
        <dbReference type="ARBA" id="ARBA00022884"/>
    </source>
</evidence>
<dbReference type="InterPro" id="IPR022023">
    <property type="entry name" value="U1snRNP70_N"/>
</dbReference>
<dbReference type="SUPFAM" id="SSF54928">
    <property type="entry name" value="RNA-binding domain, RBD"/>
    <property type="match status" value="1"/>
</dbReference>
<dbReference type="FunFam" id="3.30.70.330:FF:000298">
    <property type="entry name" value="U1 small nuclear ribonucleoprotein 70 kDa"/>
    <property type="match status" value="1"/>
</dbReference>
<organism evidence="8 9">
    <name type="scientific">Pseudovirgaria hyperparasitica</name>
    <dbReference type="NCBI Taxonomy" id="470096"/>
    <lineage>
        <taxon>Eukaryota</taxon>
        <taxon>Fungi</taxon>
        <taxon>Dikarya</taxon>
        <taxon>Ascomycota</taxon>
        <taxon>Pezizomycotina</taxon>
        <taxon>Dothideomycetes</taxon>
        <taxon>Dothideomycetes incertae sedis</taxon>
        <taxon>Acrospermales</taxon>
        <taxon>Acrospermaceae</taxon>
        <taxon>Pseudovirgaria</taxon>
    </lineage>
</organism>
<feature type="compositionally biased region" description="Gly residues" evidence="6">
    <location>
        <begin position="300"/>
        <end position="317"/>
    </location>
</feature>
<feature type="region of interest" description="Disordered" evidence="6">
    <location>
        <begin position="71"/>
        <end position="91"/>
    </location>
</feature>
<reference evidence="8" key="1">
    <citation type="journal article" date="2020" name="Stud. Mycol.">
        <title>101 Dothideomycetes genomes: a test case for predicting lifestyles and emergence of pathogens.</title>
        <authorList>
            <person name="Haridas S."/>
            <person name="Albert R."/>
            <person name="Binder M."/>
            <person name="Bloem J."/>
            <person name="Labutti K."/>
            <person name="Salamov A."/>
            <person name="Andreopoulos B."/>
            <person name="Baker S."/>
            <person name="Barry K."/>
            <person name="Bills G."/>
            <person name="Bluhm B."/>
            <person name="Cannon C."/>
            <person name="Castanera R."/>
            <person name="Culley D."/>
            <person name="Daum C."/>
            <person name="Ezra D."/>
            <person name="Gonzalez J."/>
            <person name="Henrissat B."/>
            <person name="Kuo A."/>
            <person name="Liang C."/>
            <person name="Lipzen A."/>
            <person name="Lutzoni F."/>
            <person name="Magnuson J."/>
            <person name="Mondo S."/>
            <person name="Nolan M."/>
            <person name="Ohm R."/>
            <person name="Pangilinan J."/>
            <person name="Park H.-J."/>
            <person name="Ramirez L."/>
            <person name="Alfaro M."/>
            <person name="Sun H."/>
            <person name="Tritt A."/>
            <person name="Yoshinaga Y."/>
            <person name="Zwiers L.-H."/>
            <person name="Turgeon B."/>
            <person name="Goodwin S."/>
            <person name="Spatafora J."/>
            <person name="Crous P."/>
            <person name="Grigoriev I."/>
        </authorList>
    </citation>
    <scope>NUCLEOTIDE SEQUENCE</scope>
    <source>
        <strain evidence="8">CBS 121739</strain>
    </source>
</reference>
<sequence>MTAQLPPNLLALFAPRPPLRYAPHMDYAPQDRHSSKVTGVAGYLEALKNYDDGYKPTESWQQRRDRIKYEKKEKHEKTMAEGKDGYDPANDPNVRGDAFKTLFVGRISYDTEPRDLQKEFGRFGPIERIRIVTDTRAGEKKASRVKKNRGYAFILFEREKDMKAAYKETDGIRIRDRRILVDVERGRTVNQWKPRRLGGGLGGRGYTKALPAKPAIGFGGPPPGPGFRGGFGGGMRGGRGDFGGGFRGGRGGFRGDRGGFGDRGFGGGDRGGFGGGGGRGGIGYQSNGWGAPPEGAPSGPRGGGRGGFGGGSGGGSNGDYDRGDRGERRFDDRGGGSYGGGGGRDRGSTGANREPLGKPGFRDRDGGGGYGGGGRDDDRKRRYDGGDGYGDDRSKRRF</sequence>
<evidence type="ECO:0000256" key="6">
    <source>
        <dbReference type="SAM" id="MobiDB-lite"/>
    </source>
</evidence>
<evidence type="ECO:0000256" key="3">
    <source>
        <dbReference type="ARBA" id="ARBA00023242"/>
    </source>
</evidence>
<feature type="compositionally biased region" description="Basic and acidic residues" evidence="6">
    <location>
        <begin position="374"/>
        <end position="398"/>
    </location>
</feature>
<evidence type="ECO:0000313" key="9">
    <source>
        <dbReference type="Proteomes" id="UP000799437"/>
    </source>
</evidence>
<dbReference type="Pfam" id="PF00076">
    <property type="entry name" value="RRM_1"/>
    <property type="match status" value="1"/>
</dbReference>
<feature type="compositionally biased region" description="Low complexity" evidence="6">
    <location>
        <begin position="288"/>
        <end position="299"/>
    </location>
</feature>
<evidence type="ECO:0000313" key="8">
    <source>
        <dbReference type="EMBL" id="KAF2762695.1"/>
    </source>
</evidence>
<dbReference type="PANTHER" id="PTHR13952:SF5">
    <property type="entry name" value="U1 SMALL NUCLEAR RIBONUCLEOPROTEIN 70 KDA"/>
    <property type="match status" value="1"/>
</dbReference>
<dbReference type="InterPro" id="IPR012677">
    <property type="entry name" value="Nucleotide-bd_a/b_plait_sf"/>
</dbReference>
<dbReference type="GO" id="GO:0005685">
    <property type="term" value="C:U1 snRNP"/>
    <property type="evidence" value="ECO:0007669"/>
    <property type="project" value="TreeGrafter"/>
</dbReference>
<gene>
    <name evidence="8" type="ORF">EJ05DRAFT_481595</name>
</gene>
<feature type="compositionally biased region" description="Basic and acidic residues" evidence="6">
    <location>
        <begin position="319"/>
        <end position="334"/>
    </location>
</feature>
<keyword evidence="2 5" id="KW-0694">RNA-binding</keyword>
<keyword evidence="4" id="KW-0687">Ribonucleoprotein</keyword>
<keyword evidence="3" id="KW-0539">Nucleus</keyword>
<evidence type="ECO:0000259" key="7">
    <source>
        <dbReference type="PROSITE" id="PS50102"/>
    </source>
</evidence>
<dbReference type="InterPro" id="IPR035979">
    <property type="entry name" value="RBD_domain_sf"/>
</dbReference>
<feature type="compositionally biased region" description="Basic and acidic residues" evidence="6">
    <location>
        <begin position="71"/>
        <end position="86"/>
    </location>
</feature>
<feature type="domain" description="RRM" evidence="7">
    <location>
        <begin position="100"/>
        <end position="186"/>
    </location>
</feature>
<protein>
    <submittedName>
        <fullName evidence="8">RNA-binding domain-containing protein</fullName>
    </submittedName>
</protein>
<dbReference type="InterPro" id="IPR034143">
    <property type="entry name" value="snRNP70_RRM"/>
</dbReference>
<dbReference type="GeneID" id="54486141"/>
<proteinExistence type="predicted"/>
<evidence type="ECO:0000256" key="4">
    <source>
        <dbReference type="ARBA" id="ARBA00023274"/>
    </source>
</evidence>
<name>A0A6A6WKH4_9PEZI</name>
<dbReference type="InterPro" id="IPR000504">
    <property type="entry name" value="RRM_dom"/>
</dbReference>
<feature type="compositionally biased region" description="Gly residues" evidence="6">
    <location>
        <begin position="261"/>
        <end position="283"/>
    </location>
</feature>
<comment type="subcellular location">
    <subcellularLocation>
        <location evidence="1">Nucleus</location>
    </subcellularLocation>
</comment>
<feature type="region of interest" description="Disordered" evidence="6">
    <location>
        <begin position="242"/>
        <end position="398"/>
    </location>
</feature>
<dbReference type="EMBL" id="ML996565">
    <property type="protein sequence ID" value="KAF2762695.1"/>
    <property type="molecule type" value="Genomic_DNA"/>
</dbReference>
<dbReference type="GO" id="GO:0071004">
    <property type="term" value="C:U2-type prespliceosome"/>
    <property type="evidence" value="ECO:0007669"/>
    <property type="project" value="TreeGrafter"/>
</dbReference>
<evidence type="ECO:0000256" key="5">
    <source>
        <dbReference type="PROSITE-ProRule" id="PRU00176"/>
    </source>
</evidence>
<dbReference type="GO" id="GO:0000398">
    <property type="term" value="P:mRNA splicing, via spliceosome"/>
    <property type="evidence" value="ECO:0007669"/>
    <property type="project" value="TreeGrafter"/>
</dbReference>
<dbReference type="InterPro" id="IPR051183">
    <property type="entry name" value="U1_U11-U12_snRNP_70-35kDa"/>
</dbReference>